<dbReference type="EMBL" id="CP020557">
    <property type="protein sequence ID" value="ARF66540.1"/>
    <property type="molecule type" value="Genomic_DNA"/>
</dbReference>
<gene>
    <name evidence="1" type="ORF">B7C51_00135</name>
</gene>
<sequence length="339" mass="39515">MSQAIADRIAQDFVKYMDNWHAKPEVFDDKLDAKLHEWYADYIRNKKVWPPRDIPYFSPSSANSDLRELYEKINGAKRDIVQKPPYQGRWTRIGTAIGDMIQRDLLLAERHVSNPIFRFKKNEDGTPMFEEFAKKARNVMHKGKVFALYGTCDGIMLYTSDDGDVIRVGLEIKSKQTTYSQTSLYSMREPKDDHIKQVTCYSTMYNVDYYIILYVNASKKGWNMSEEDYAKSPDIRAFGIYITDTMRSDVLDTFAGVLEHISKGIPPTLDIEKWTFNNYKRACALSLSDEEYDDIKRESNRMLRSSLPDWKKSVYRECVEYITDIRSEVTEADKKETAS</sequence>
<dbReference type="Proteomes" id="UP000192727">
    <property type="component" value="Chromosome"/>
</dbReference>
<name>A0A1V0UN92_9BACL</name>
<dbReference type="InterPro" id="IPR011604">
    <property type="entry name" value="PDDEXK-like_dom_sf"/>
</dbReference>
<accession>A0A1V0UN92</accession>
<organism evidence="1 2">
    <name type="scientific">Paenibacillus larvae subsp. pulvifaciens</name>
    <dbReference type="NCBI Taxonomy" id="1477"/>
    <lineage>
        <taxon>Bacteria</taxon>
        <taxon>Bacillati</taxon>
        <taxon>Bacillota</taxon>
        <taxon>Bacilli</taxon>
        <taxon>Bacillales</taxon>
        <taxon>Paenibacillaceae</taxon>
        <taxon>Paenibacillus</taxon>
    </lineage>
</organism>
<proteinExistence type="predicted"/>
<reference evidence="1 2" key="1">
    <citation type="submission" date="2017-03" db="EMBL/GenBank/DDBJ databases">
        <title>Paenibacillus larvae genome sequencing.</title>
        <authorList>
            <person name="Dingman D.W."/>
        </authorList>
    </citation>
    <scope>NUCLEOTIDE SEQUENCE [LARGE SCALE GENOMIC DNA]</scope>
    <source>
        <strain evidence="1 2">SAG 10367</strain>
    </source>
</reference>
<evidence type="ECO:0008006" key="3">
    <source>
        <dbReference type="Google" id="ProtNLM"/>
    </source>
</evidence>
<dbReference type="Gene3D" id="3.90.320.10">
    <property type="match status" value="1"/>
</dbReference>
<dbReference type="AlphaFoldDB" id="A0A1V0UN92"/>
<evidence type="ECO:0000313" key="1">
    <source>
        <dbReference type="EMBL" id="ARF66540.1"/>
    </source>
</evidence>
<protein>
    <recommendedName>
        <fullName evidence="3">YqaJ viral recombinase domain-containing protein</fullName>
    </recommendedName>
</protein>
<evidence type="ECO:0000313" key="2">
    <source>
        <dbReference type="Proteomes" id="UP000192727"/>
    </source>
</evidence>